<gene>
    <name evidence="1" type="ORF">Sipo8835_17345</name>
</gene>
<dbReference type="RefSeq" id="WP_009337963.1">
    <property type="nucleotide sequence ID" value="NZ_CP182305.1"/>
</dbReference>
<reference evidence="1 2" key="1">
    <citation type="submission" date="2019-03" db="EMBL/GenBank/DDBJ databases">
        <title>Comparative genomic analyses of the sweetpotato soil rot pathogen, Streptomyces ipomoeae.</title>
        <authorList>
            <person name="Ruschel Soares N."/>
            <person name="Badger J.H."/>
            <person name="Huguet-Tapia J.C."/>
            <person name="Clark C.A."/>
            <person name="Pettis G.S."/>
        </authorList>
    </citation>
    <scope>NUCLEOTIDE SEQUENCE [LARGE SCALE GENOMIC DNA]</scope>
    <source>
        <strain evidence="1 2">88-35</strain>
    </source>
</reference>
<organism evidence="1 2">
    <name type="scientific">Streptomyces ipomoeae</name>
    <dbReference type="NCBI Taxonomy" id="103232"/>
    <lineage>
        <taxon>Bacteria</taxon>
        <taxon>Bacillati</taxon>
        <taxon>Actinomycetota</taxon>
        <taxon>Actinomycetes</taxon>
        <taxon>Kitasatosporales</taxon>
        <taxon>Streptomycetaceae</taxon>
        <taxon>Streptomyces</taxon>
    </lineage>
</organism>
<dbReference type="EMBL" id="SPAZ01000148">
    <property type="protein sequence ID" value="TQE33662.1"/>
    <property type="molecule type" value="Genomic_DNA"/>
</dbReference>
<protein>
    <submittedName>
        <fullName evidence="1">Uncharacterized protein</fullName>
    </submittedName>
</protein>
<evidence type="ECO:0000313" key="2">
    <source>
        <dbReference type="Proteomes" id="UP000318720"/>
    </source>
</evidence>
<dbReference type="Proteomes" id="UP000318720">
    <property type="component" value="Unassembled WGS sequence"/>
</dbReference>
<dbReference type="AlphaFoldDB" id="A0A540P8N5"/>
<proteinExistence type="predicted"/>
<name>A0A540P8N5_9ACTN</name>
<sequence length="217" mass="24064">MLNRSPLFRRLSSLAVAGAAMLAVLAPAGAASASSASAVAKKTETTVAKQESQAAAAVKLRKFYDWRFHVKPNNAKYIGRPWKASEPMQELKKCFNCTFPVKNAPKKYPKEGQLIKLKACAAGPFGCKNAPVKFYSKGVKNGWYFVAQKGHFDGAGSKVYFQFYNEKKTGYLMLHVWAYVAKPTVPDSVNKSFARGKWQDFNHKMGVKMHCKHSSLC</sequence>
<evidence type="ECO:0000313" key="1">
    <source>
        <dbReference type="EMBL" id="TQE33662.1"/>
    </source>
</evidence>
<comment type="caution">
    <text evidence="1">The sequence shown here is derived from an EMBL/GenBank/DDBJ whole genome shotgun (WGS) entry which is preliminary data.</text>
</comment>
<dbReference type="GeneID" id="301700492"/>
<accession>A0A540P8N5</accession>